<feature type="transmembrane region" description="Helical" evidence="1">
    <location>
        <begin position="39"/>
        <end position="60"/>
    </location>
</feature>
<comment type="caution">
    <text evidence="2">The sequence shown here is derived from an EMBL/GenBank/DDBJ whole genome shotgun (WGS) entry which is preliminary data.</text>
</comment>
<sequence length="106" mass="12501">MINQTNTSRTASLVNNQQQHSQVSKPLLLIMEQNQMIYLFRYLLSLAHFWPILMIGYFSFGYFLPWLFSGLAIFSLGYFLLRLFPYLAIFCLGYFLFGYSISQPFK</sequence>
<keyword evidence="1" id="KW-0812">Transmembrane</keyword>
<protein>
    <submittedName>
        <fullName evidence="2">Uncharacterized protein</fullName>
    </submittedName>
</protein>
<evidence type="ECO:0000256" key="1">
    <source>
        <dbReference type="SAM" id="Phobius"/>
    </source>
</evidence>
<gene>
    <name evidence="2" type="ORF">DERF_006386</name>
</gene>
<dbReference type="AlphaFoldDB" id="A0A922IBI1"/>
<feature type="transmembrane region" description="Helical" evidence="1">
    <location>
        <begin position="66"/>
        <end position="97"/>
    </location>
</feature>
<keyword evidence="1" id="KW-0472">Membrane</keyword>
<organism evidence="2 3">
    <name type="scientific">Dermatophagoides farinae</name>
    <name type="common">American house dust mite</name>
    <dbReference type="NCBI Taxonomy" id="6954"/>
    <lineage>
        <taxon>Eukaryota</taxon>
        <taxon>Metazoa</taxon>
        <taxon>Ecdysozoa</taxon>
        <taxon>Arthropoda</taxon>
        <taxon>Chelicerata</taxon>
        <taxon>Arachnida</taxon>
        <taxon>Acari</taxon>
        <taxon>Acariformes</taxon>
        <taxon>Sarcoptiformes</taxon>
        <taxon>Astigmata</taxon>
        <taxon>Psoroptidia</taxon>
        <taxon>Analgoidea</taxon>
        <taxon>Pyroglyphidae</taxon>
        <taxon>Dermatophagoidinae</taxon>
        <taxon>Dermatophagoides</taxon>
    </lineage>
</organism>
<dbReference type="EMBL" id="ASGP02000002">
    <property type="protein sequence ID" value="KAH9522828.1"/>
    <property type="molecule type" value="Genomic_DNA"/>
</dbReference>
<proteinExistence type="predicted"/>
<keyword evidence="1" id="KW-1133">Transmembrane helix</keyword>
<reference evidence="2" key="2">
    <citation type="journal article" date="2022" name="Res Sq">
        <title>Comparative Genomics Reveals Insights into the Divergent Evolution of Astigmatic Mites and Household Pest Adaptations.</title>
        <authorList>
            <person name="Xiong Q."/>
            <person name="Wan A.T.-Y."/>
            <person name="Liu X.-Y."/>
            <person name="Fung C.S.-H."/>
            <person name="Xiao X."/>
            <person name="Malainual N."/>
            <person name="Hou J."/>
            <person name="Wang L."/>
            <person name="Wang M."/>
            <person name="Yang K."/>
            <person name="Cui Y."/>
            <person name="Leung E."/>
            <person name="Nong W."/>
            <person name="Shin S.-K."/>
            <person name="Au S."/>
            <person name="Jeong K.Y."/>
            <person name="Chew F.T."/>
            <person name="Hui J."/>
            <person name="Leung T.F."/>
            <person name="Tungtrongchitr A."/>
            <person name="Zhong N."/>
            <person name="Liu Z."/>
            <person name="Tsui S."/>
        </authorList>
    </citation>
    <scope>NUCLEOTIDE SEQUENCE</scope>
    <source>
        <strain evidence="2">Derf</strain>
        <tissue evidence="2">Whole organism</tissue>
    </source>
</reference>
<name>A0A922IBI1_DERFA</name>
<dbReference type="Proteomes" id="UP000790347">
    <property type="component" value="Unassembled WGS sequence"/>
</dbReference>
<keyword evidence="3" id="KW-1185">Reference proteome</keyword>
<evidence type="ECO:0000313" key="2">
    <source>
        <dbReference type="EMBL" id="KAH9522828.1"/>
    </source>
</evidence>
<evidence type="ECO:0000313" key="3">
    <source>
        <dbReference type="Proteomes" id="UP000790347"/>
    </source>
</evidence>
<accession>A0A922IBI1</accession>
<reference evidence="2" key="1">
    <citation type="submission" date="2013-05" db="EMBL/GenBank/DDBJ databases">
        <authorList>
            <person name="Yim A.K.Y."/>
            <person name="Chan T.F."/>
            <person name="Ji K.M."/>
            <person name="Liu X.Y."/>
            <person name="Zhou J.W."/>
            <person name="Li R.Q."/>
            <person name="Yang K.Y."/>
            <person name="Li J."/>
            <person name="Li M."/>
            <person name="Law P.T.W."/>
            <person name="Wu Y.L."/>
            <person name="Cai Z.L."/>
            <person name="Qin H."/>
            <person name="Bao Y."/>
            <person name="Leung R.K.K."/>
            <person name="Ng P.K.S."/>
            <person name="Zou J."/>
            <person name="Zhong X.J."/>
            <person name="Ran P.X."/>
            <person name="Zhong N.S."/>
            <person name="Liu Z.G."/>
            <person name="Tsui S.K.W."/>
        </authorList>
    </citation>
    <scope>NUCLEOTIDE SEQUENCE</scope>
    <source>
        <strain evidence="2">Derf</strain>
        <tissue evidence="2">Whole organism</tissue>
    </source>
</reference>